<dbReference type="RefSeq" id="WP_160660330.1">
    <property type="nucleotide sequence ID" value="NZ_BAABDV010000001.1"/>
</dbReference>
<comment type="caution">
    <text evidence="2">The sequence shown here is derived from an EMBL/GenBank/DDBJ whole genome shotgun (WGS) entry which is preliminary data.</text>
</comment>
<keyword evidence="1" id="KW-0812">Transmembrane</keyword>
<keyword evidence="3" id="KW-1185">Reference proteome</keyword>
<evidence type="ECO:0000256" key="1">
    <source>
        <dbReference type="SAM" id="Phobius"/>
    </source>
</evidence>
<evidence type="ECO:0000313" key="2">
    <source>
        <dbReference type="EMBL" id="MXO53474.1"/>
    </source>
</evidence>
<dbReference type="AlphaFoldDB" id="A0A844Y5Q3"/>
<accession>A0A844Y5Q3</accession>
<sequence>MKRALVSLGITLFVAGVLIDIFTDRDVIGTTILVAGAILALVAGRRSPRSDQSLRRK</sequence>
<keyword evidence="1" id="KW-1133">Transmembrane helix</keyword>
<proteinExistence type="predicted"/>
<keyword evidence="1" id="KW-0472">Membrane</keyword>
<dbReference type="EMBL" id="WTYD01000001">
    <property type="protein sequence ID" value="MXO53474.1"/>
    <property type="molecule type" value="Genomic_DNA"/>
</dbReference>
<protein>
    <submittedName>
        <fullName evidence="2">Uncharacterized protein</fullName>
    </submittedName>
</protein>
<feature type="transmembrane region" description="Helical" evidence="1">
    <location>
        <begin position="29"/>
        <end position="47"/>
    </location>
</feature>
<reference evidence="2 3" key="1">
    <citation type="submission" date="2019-12" db="EMBL/GenBank/DDBJ databases">
        <title>Genomic-based taxomic classification of the family Erythrobacteraceae.</title>
        <authorList>
            <person name="Xu L."/>
        </authorList>
    </citation>
    <scope>NUCLEOTIDE SEQUENCE [LARGE SCALE GENOMIC DNA]</scope>
    <source>
        <strain evidence="2 3">JCM 17468</strain>
    </source>
</reference>
<organism evidence="2 3">
    <name type="scientific">Qipengyuania pelagi</name>
    <dbReference type="NCBI Taxonomy" id="994320"/>
    <lineage>
        <taxon>Bacteria</taxon>
        <taxon>Pseudomonadati</taxon>
        <taxon>Pseudomonadota</taxon>
        <taxon>Alphaproteobacteria</taxon>
        <taxon>Sphingomonadales</taxon>
        <taxon>Erythrobacteraceae</taxon>
        <taxon>Qipengyuania</taxon>
    </lineage>
</organism>
<gene>
    <name evidence="2" type="ORF">GRI47_05555</name>
</gene>
<name>A0A844Y5Q3_9SPHN</name>
<evidence type="ECO:0000313" key="3">
    <source>
        <dbReference type="Proteomes" id="UP000430272"/>
    </source>
</evidence>
<dbReference type="Proteomes" id="UP000430272">
    <property type="component" value="Unassembled WGS sequence"/>
</dbReference>